<evidence type="ECO:0000256" key="1">
    <source>
        <dbReference type="SAM" id="MobiDB-lite"/>
    </source>
</evidence>
<comment type="caution">
    <text evidence="2">The sequence shown here is derived from an EMBL/GenBank/DDBJ whole genome shotgun (WGS) entry which is preliminary data.</text>
</comment>
<dbReference type="AlphaFoldDB" id="A0A3D8S5R9"/>
<organism evidence="2 3">
    <name type="scientific">Aspergillus mulundensis</name>
    <dbReference type="NCBI Taxonomy" id="1810919"/>
    <lineage>
        <taxon>Eukaryota</taxon>
        <taxon>Fungi</taxon>
        <taxon>Dikarya</taxon>
        <taxon>Ascomycota</taxon>
        <taxon>Pezizomycotina</taxon>
        <taxon>Eurotiomycetes</taxon>
        <taxon>Eurotiomycetidae</taxon>
        <taxon>Eurotiales</taxon>
        <taxon>Aspergillaceae</taxon>
        <taxon>Aspergillus</taxon>
        <taxon>Aspergillus subgen. Nidulantes</taxon>
    </lineage>
</organism>
<name>A0A3D8S5R9_9EURO</name>
<sequence length="126" mass="13756">MTWLGKSAESVIVDRSVGTRRAGGWGTLEEKRRDDLRLRSRFRPPTPHPSSVNIITMLIKLIIGTWCIRGGPLHATGSSTADQQSTKKLSNSRSDSGGLPARRSPSEVGHITLYRICISTVSTLEA</sequence>
<accession>A0A3D8S5R9</accession>
<dbReference type="RefSeq" id="XP_026604710.1">
    <property type="nucleotide sequence ID" value="XM_026747230.1"/>
</dbReference>
<dbReference type="Proteomes" id="UP000256690">
    <property type="component" value="Unassembled WGS sequence"/>
</dbReference>
<evidence type="ECO:0000313" key="3">
    <source>
        <dbReference type="Proteomes" id="UP000256690"/>
    </source>
</evidence>
<protein>
    <submittedName>
        <fullName evidence="2">Uncharacterized protein</fullName>
    </submittedName>
</protein>
<feature type="region of interest" description="Disordered" evidence="1">
    <location>
        <begin position="74"/>
        <end position="105"/>
    </location>
</feature>
<keyword evidence="3" id="KW-1185">Reference proteome</keyword>
<gene>
    <name evidence="2" type="ORF">DSM5745_05214</name>
</gene>
<dbReference type="EMBL" id="PVWQ01000005">
    <property type="protein sequence ID" value="RDW81657.1"/>
    <property type="molecule type" value="Genomic_DNA"/>
</dbReference>
<reference evidence="2 3" key="1">
    <citation type="journal article" date="2018" name="IMA Fungus">
        <title>IMA Genome-F 9: Draft genome sequence of Annulohypoxylon stygium, Aspergillus mulundensis, Berkeleyomyces basicola (syn. Thielaviopsis basicola), Ceratocystis smalleyi, two Cercospora beticola strains, Coleophoma cylindrospora, Fusarium fracticaudum, Phialophora cf. hyalina, and Morchella septimelata.</title>
        <authorList>
            <person name="Wingfield B.D."/>
            <person name="Bills G.F."/>
            <person name="Dong Y."/>
            <person name="Huang W."/>
            <person name="Nel W.J."/>
            <person name="Swalarsk-Parry B.S."/>
            <person name="Vaghefi N."/>
            <person name="Wilken P.M."/>
            <person name="An Z."/>
            <person name="de Beer Z.W."/>
            <person name="De Vos L."/>
            <person name="Chen L."/>
            <person name="Duong T.A."/>
            <person name="Gao Y."/>
            <person name="Hammerbacher A."/>
            <person name="Kikkert J.R."/>
            <person name="Li Y."/>
            <person name="Li H."/>
            <person name="Li K."/>
            <person name="Li Q."/>
            <person name="Liu X."/>
            <person name="Ma X."/>
            <person name="Naidoo K."/>
            <person name="Pethybridge S.J."/>
            <person name="Sun J."/>
            <person name="Steenkamp E.T."/>
            <person name="van der Nest M.A."/>
            <person name="van Wyk S."/>
            <person name="Wingfield M.J."/>
            <person name="Xiong C."/>
            <person name="Yue Q."/>
            <person name="Zhang X."/>
        </authorList>
    </citation>
    <scope>NUCLEOTIDE SEQUENCE [LARGE SCALE GENOMIC DNA]</scope>
    <source>
        <strain evidence="2 3">DSM 5745</strain>
    </source>
</reference>
<proteinExistence type="predicted"/>
<feature type="compositionally biased region" description="Polar residues" evidence="1">
    <location>
        <begin position="76"/>
        <end position="95"/>
    </location>
</feature>
<dbReference type="GeneID" id="38115584"/>
<evidence type="ECO:0000313" key="2">
    <source>
        <dbReference type="EMBL" id="RDW81657.1"/>
    </source>
</evidence>